<evidence type="ECO:0000256" key="1">
    <source>
        <dbReference type="SAM" id="Coils"/>
    </source>
</evidence>
<evidence type="ECO:0000313" key="3">
    <source>
        <dbReference type="EMBL" id="UVA79566.1"/>
    </source>
</evidence>
<evidence type="ECO:0000256" key="2">
    <source>
        <dbReference type="SAM" id="MobiDB-lite"/>
    </source>
</evidence>
<name>A0ABY5QFI2_9BURK</name>
<keyword evidence="1" id="KW-0175">Coiled coil</keyword>
<protein>
    <submittedName>
        <fullName evidence="3">Uncharacterized protein</fullName>
    </submittedName>
</protein>
<accession>A0ABY5QFI2</accession>
<dbReference type="RefSeq" id="WP_257958955.1">
    <property type="nucleotide sequence ID" value="NZ_CP102780.1"/>
</dbReference>
<organism evidence="3 4">
    <name type="scientific">Pandoraea commovens</name>
    <dbReference type="NCBI Taxonomy" id="2508289"/>
    <lineage>
        <taxon>Bacteria</taxon>
        <taxon>Pseudomonadati</taxon>
        <taxon>Pseudomonadota</taxon>
        <taxon>Betaproteobacteria</taxon>
        <taxon>Burkholderiales</taxon>
        <taxon>Burkholderiaceae</taxon>
        <taxon>Pandoraea</taxon>
    </lineage>
</organism>
<feature type="region of interest" description="Disordered" evidence="2">
    <location>
        <begin position="1"/>
        <end position="58"/>
    </location>
</feature>
<keyword evidence="4" id="KW-1185">Reference proteome</keyword>
<gene>
    <name evidence="3" type="ORF">NTU39_00515</name>
</gene>
<reference evidence="3" key="1">
    <citation type="submission" date="2022-08" db="EMBL/GenBank/DDBJ databases">
        <title>Multi-unit outbreak of Pandoraea commovens among non-cystic fibrosis intensive care patients from 2019 to 2021 in Berlin, Germany.</title>
        <authorList>
            <person name="Menzel P."/>
        </authorList>
    </citation>
    <scope>NUCLEOTIDE SEQUENCE</scope>
    <source>
        <strain evidence="3">LB-19-202-79</strain>
    </source>
</reference>
<dbReference type="Proteomes" id="UP001058980">
    <property type="component" value="Chromosome"/>
</dbReference>
<sequence>MRPALPEARPGDVTEWKPGGGIGTTERATKRAAQKPHVLKGTEPTTDPVTRRRSRRLMPSTSIHPLVVGIKPFFDKTRDSETGILRPFKRLMADLISSRELLDTSIDTADKLFNSLTSRGHRVTIAPASERFRRAEVDLREVPRKDHYQQDPWSPERPTVVYISDVPIGLTLFEMSEVVEMQYVGNSQYVPLGSVTPTQRERFKRQGYWTTMKDVASGRLCLQAYCPSWLVEWTKHWREEKPGQLTSMLPNIVSALEAAGPALSSELNIARRQAEEERRQWDEEMQRHREAEARARQEKCRQDARADLLAVIAGWDEARRIEAFFTEVENAIDSLDEGERQKIIDRVSLAKKLLGDPRPLERLLRWRAPHERN</sequence>
<evidence type="ECO:0000313" key="4">
    <source>
        <dbReference type="Proteomes" id="UP001058980"/>
    </source>
</evidence>
<proteinExistence type="predicted"/>
<dbReference type="EMBL" id="CP102780">
    <property type="protein sequence ID" value="UVA79566.1"/>
    <property type="molecule type" value="Genomic_DNA"/>
</dbReference>
<feature type="coiled-coil region" evidence="1">
    <location>
        <begin position="264"/>
        <end position="298"/>
    </location>
</feature>